<proteinExistence type="predicted"/>
<gene>
    <name evidence="2" type="ORF">PXEA_LOCUS34465</name>
</gene>
<dbReference type="OrthoDB" id="269822at2759"/>
<organism evidence="2 3">
    <name type="scientific">Protopolystoma xenopodis</name>
    <dbReference type="NCBI Taxonomy" id="117903"/>
    <lineage>
        <taxon>Eukaryota</taxon>
        <taxon>Metazoa</taxon>
        <taxon>Spiralia</taxon>
        <taxon>Lophotrochozoa</taxon>
        <taxon>Platyhelminthes</taxon>
        <taxon>Monogenea</taxon>
        <taxon>Polyopisthocotylea</taxon>
        <taxon>Polystomatidea</taxon>
        <taxon>Polystomatidae</taxon>
        <taxon>Protopolystoma</taxon>
    </lineage>
</organism>
<dbReference type="EMBL" id="CAAALY010267553">
    <property type="protein sequence ID" value="VEL41025.1"/>
    <property type="molecule type" value="Genomic_DNA"/>
</dbReference>
<accession>A0A3S5B5L3</accession>
<keyword evidence="3" id="KW-1185">Reference proteome</keyword>
<name>A0A3S5B5L3_9PLAT</name>
<dbReference type="PROSITE" id="PS50007">
    <property type="entry name" value="PIPLC_X_DOMAIN"/>
    <property type="match status" value="1"/>
</dbReference>
<dbReference type="InterPro" id="IPR017946">
    <property type="entry name" value="PLC-like_Pdiesterase_TIM-brl"/>
</dbReference>
<evidence type="ECO:0000313" key="3">
    <source>
        <dbReference type="Proteomes" id="UP000784294"/>
    </source>
</evidence>
<dbReference type="SUPFAM" id="SSF51695">
    <property type="entry name" value="PLC-like phosphodiesterases"/>
    <property type="match status" value="1"/>
</dbReference>
<comment type="caution">
    <text evidence="2">The sequence shown here is derived from an EMBL/GenBank/DDBJ whole genome shotgun (WGS) entry which is preliminary data.</text>
</comment>
<reference evidence="2" key="1">
    <citation type="submission" date="2018-11" db="EMBL/GenBank/DDBJ databases">
        <authorList>
            <consortium name="Pathogen Informatics"/>
        </authorList>
    </citation>
    <scope>NUCLEOTIDE SEQUENCE</scope>
</reference>
<dbReference type="Proteomes" id="UP000784294">
    <property type="component" value="Unassembled WGS sequence"/>
</dbReference>
<protein>
    <submittedName>
        <fullName evidence="2">Uncharacterized protein</fullName>
    </submittedName>
</protein>
<evidence type="ECO:0000256" key="1">
    <source>
        <dbReference type="SAM" id="MobiDB-lite"/>
    </source>
</evidence>
<evidence type="ECO:0000313" key="2">
    <source>
        <dbReference type="EMBL" id="VEL41025.1"/>
    </source>
</evidence>
<sequence length="111" mass="12383">MELGYRRSDFSLLIAPSDPWLKCREACSPSALAPVQTHANRRPSWDLNSAGSRHTSKPEEPSQARPTTFNTGTPVHWCFAGVKEVLNAIHETAFVASDYPLILFLHLHKVT</sequence>
<dbReference type="AlphaFoldDB" id="A0A3S5B5L3"/>
<dbReference type="GO" id="GO:0006629">
    <property type="term" value="P:lipid metabolic process"/>
    <property type="evidence" value="ECO:0007669"/>
    <property type="project" value="InterPro"/>
</dbReference>
<dbReference type="GO" id="GO:0008081">
    <property type="term" value="F:phosphoric diester hydrolase activity"/>
    <property type="evidence" value="ECO:0007669"/>
    <property type="project" value="InterPro"/>
</dbReference>
<feature type="region of interest" description="Disordered" evidence="1">
    <location>
        <begin position="32"/>
        <end position="69"/>
    </location>
</feature>